<dbReference type="Proteomes" id="UP001149163">
    <property type="component" value="Unassembled WGS sequence"/>
</dbReference>
<comment type="caution">
    <text evidence="1">The sequence shown here is derived from an EMBL/GenBank/DDBJ whole genome shotgun (WGS) entry which is preliminary data.</text>
</comment>
<gene>
    <name evidence="1" type="ORF">N7482_000488</name>
</gene>
<accession>A0A9W9IHX6</accession>
<dbReference type="AlphaFoldDB" id="A0A9W9IHX6"/>
<dbReference type="RefSeq" id="XP_056546219.1">
    <property type="nucleotide sequence ID" value="XM_056682613.1"/>
</dbReference>
<sequence>MGLTFDLDGWLENRSDKNKPLRVNCYDQAGLVNCCLFLGHPYQFKRGKDTNNDMPDWVKGDLDAGVERLTIGRWCKGRWKAGDSCFGYINTMDLVGWGNTDHPFFRLDPSDPKSERSSFGNHRWASIRSGDHIRAADACAGPAVPFPDGTIGEYLTSAIDMKAIAQDASNRNFILEQGSLSLPVQTIGPITHLAAPSDYEFDQEIEGKISALLKDEPTPIALNVDDILKAIKNRFKPSDRYESRDEWIVPAHRTETISDHSTLSLQVYDNLEEQLCPLDGNGKLVKPTTANKYLTVTIDIMTTRKQALDEARAQAESFSNDFRGRMSLEVEPECQACHVSGQDHECLAADLYLKPVAGTAAVYLIVFSNILIQLKGEGMDDEVAKVSKDVRSCCNMSRNLGLQPTSSMILKEAMENAKMPETTKVGQQEEIKIENIYVEQPISNNGIWTIRFMARTSTRTILAYDPNPKKREWKEANGDKLKITFAQAPSYFPADLEFNVAIDSL</sequence>
<reference evidence="1" key="2">
    <citation type="journal article" date="2023" name="IMA Fungus">
        <title>Comparative genomic study of the Penicillium genus elucidates a diverse pangenome and 15 lateral gene transfer events.</title>
        <authorList>
            <person name="Petersen C."/>
            <person name="Sorensen T."/>
            <person name="Nielsen M.R."/>
            <person name="Sondergaard T.E."/>
            <person name="Sorensen J.L."/>
            <person name="Fitzpatrick D.A."/>
            <person name="Frisvad J.C."/>
            <person name="Nielsen K.L."/>
        </authorList>
    </citation>
    <scope>NUCLEOTIDE SEQUENCE</scope>
    <source>
        <strain evidence="1">IBT 26290</strain>
    </source>
</reference>
<dbReference type="EMBL" id="JAPQKN010000001">
    <property type="protein sequence ID" value="KAJ5174611.1"/>
    <property type="molecule type" value="Genomic_DNA"/>
</dbReference>
<name>A0A9W9IHX6_9EURO</name>
<dbReference type="GeneID" id="81421789"/>
<evidence type="ECO:0000313" key="2">
    <source>
        <dbReference type="Proteomes" id="UP001149163"/>
    </source>
</evidence>
<evidence type="ECO:0000313" key="1">
    <source>
        <dbReference type="EMBL" id="KAJ5174611.1"/>
    </source>
</evidence>
<protein>
    <submittedName>
        <fullName evidence="1">Uncharacterized protein</fullName>
    </submittedName>
</protein>
<dbReference type="OrthoDB" id="4540883at2759"/>
<reference evidence="1" key="1">
    <citation type="submission" date="2022-11" db="EMBL/GenBank/DDBJ databases">
        <authorList>
            <person name="Petersen C."/>
        </authorList>
    </citation>
    <scope>NUCLEOTIDE SEQUENCE</scope>
    <source>
        <strain evidence="1">IBT 26290</strain>
    </source>
</reference>
<proteinExistence type="predicted"/>
<keyword evidence="2" id="KW-1185">Reference proteome</keyword>
<organism evidence="1 2">
    <name type="scientific">Penicillium canariense</name>
    <dbReference type="NCBI Taxonomy" id="189055"/>
    <lineage>
        <taxon>Eukaryota</taxon>
        <taxon>Fungi</taxon>
        <taxon>Dikarya</taxon>
        <taxon>Ascomycota</taxon>
        <taxon>Pezizomycotina</taxon>
        <taxon>Eurotiomycetes</taxon>
        <taxon>Eurotiomycetidae</taxon>
        <taxon>Eurotiales</taxon>
        <taxon>Aspergillaceae</taxon>
        <taxon>Penicillium</taxon>
    </lineage>
</organism>